<dbReference type="GO" id="GO:0000166">
    <property type="term" value="F:nucleotide binding"/>
    <property type="evidence" value="ECO:0007669"/>
    <property type="project" value="InterPro"/>
</dbReference>
<dbReference type="SUPFAM" id="SSF51735">
    <property type="entry name" value="NAD(P)-binding Rossmann-fold domains"/>
    <property type="match status" value="1"/>
</dbReference>
<dbReference type="GO" id="GO:0016491">
    <property type="term" value="F:oxidoreductase activity"/>
    <property type="evidence" value="ECO:0007669"/>
    <property type="project" value="UniProtKB-KW"/>
</dbReference>
<dbReference type="SUPFAM" id="SSF55347">
    <property type="entry name" value="Glyceraldehyde-3-phosphate dehydrogenase-like, C-terminal domain"/>
    <property type="match status" value="1"/>
</dbReference>
<keyword evidence="2" id="KW-0560">Oxidoreductase</keyword>
<proteinExistence type="inferred from homology"/>
<dbReference type="InterPro" id="IPR050984">
    <property type="entry name" value="Gfo/Idh/MocA_domain"/>
</dbReference>
<accession>A0A9D1AQ53</accession>
<comment type="caution">
    <text evidence="5">The sequence shown here is derived from an EMBL/GenBank/DDBJ whole genome shotgun (WGS) entry which is preliminary data.</text>
</comment>
<dbReference type="Pfam" id="PF22725">
    <property type="entry name" value="GFO_IDH_MocA_C3"/>
    <property type="match status" value="1"/>
</dbReference>
<dbReference type="Gene3D" id="3.40.50.720">
    <property type="entry name" value="NAD(P)-binding Rossmann-like Domain"/>
    <property type="match status" value="1"/>
</dbReference>
<dbReference type="InterPro" id="IPR000683">
    <property type="entry name" value="Gfo/Idh/MocA-like_OxRdtase_N"/>
</dbReference>
<feature type="domain" description="GFO/IDH/MocA-like oxidoreductase" evidence="4">
    <location>
        <begin position="131"/>
        <end position="246"/>
    </location>
</feature>
<protein>
    <submittedName>
        <fullName evidence="5">Gfo/Idh/MocA family oxidoreductase</fullName>
    </submittedName>
</protein>
<dbReference type="PANTHER" id="PTHR22604">
    <property type="entry name" value="OXIDOREDUCTASES"/>
    <property type="match status" value="1"/>
</dbReference>
<evidence type="ECO:0000256" key="1">
    <source>
        <dbReference type="ARBA" id="ARBA00010928"/>
    </source>
</evidence>
<name>A0A9D1AQ53_9FIRM</name>
<dbReference type="Proteomes" id="UP000824242">
    <property type="component" value="Unassembled WGS sequence"/>
</dbReference>
<dbReference type="Gene3D" id="3.30.360.10">
    <property type="entry name" value="Dihydrodipicolinate Reductase, domain 2"/>
    <property type="match status" value="1"/>
</dbReference>
<evidence type="ECO:0000313" key="5">
    <source>
        <dbReference type="EMBL" id="HIR47590.1"/>
    </source>
</evidence>
<reference evidence="5" key="1">
    <citation type="submission" date="2020-10" db="EMBL/GenBank/DDBJ databases">
        <authorList>
            <person name="Gilroy R."/>
        </authorList>
    </citation>
    <scope>NUCLEOTIDE SEQUENCE</scope>
    <source>
        <strain evidence="5">ChiSxjej1B13-7958</strain>
    </source>
</reference>
<dbReference type="InterPro" id="IPR036291">
    <property type="entry name" value="NAD(P)-bd_dom_sf"/>
</dbReference>
<dbReference type="EMBL" id="DVGZ01000085">
    <property type="protein sequence ID" value="HIR47590.1"/>
    <property type="molecule type" value="Genomic_DNA"/>
</dbReference>
<evidence type="ECO:0000256" key="2">
    <source>
        <dbReference type="ARBA" id="ARBA00023002"/>
    </source>
</evidence>
<dbReference type="InterPro" id="IPR055170">
    <property type="entry name" value="GFO_IDH_MocA-like_dom"/>
</dbReference>
<evidence type="ECO:0000259" key="3">
    <source>
        <dbReference type="Pfam" id="PF01408"/>
    </source>
</evidence>
<dbReference type="PANTHER" id="PTHR22604:SF105">
    <property type="entry name" value="TRANS-1,2-DIHYDROBENZENE-1,2-DIOL DEHYDROGENASE"/>
    <property type="match status" value="1"/>
</dbReference>
<feature type="domain" description="Gfo/Idh/MocA-like oxidoreductase N-terminal" evidence="3">
    <location>
        <begin position="4"/>
        <end position="120"/>
    </location>
</feature>
<sequence length="322" mass="35861">MEKFRFTIMGAGAIAVKFCEAVRLLDGCEVCAVASKSLERASAFAGKQQIERYYGDYAAMLEQEKPDCVYIAVTPNDHARLSLLCIAHDVPVLCEKAMFQNSREAEAVYEAAAQKKIFVMEALWSRYLPAVRKVKEWVEQGRIGVPALTQFTIGFLAPPDPENRYQSPALGGGAAKDITVYAYELTTFLLNQNIRNMAVSAAWGKTGVDLTNHISLEFEHTLADLSTSFAANLENRMVLYGEKGKIVLPFPHYASECSLYDSDGTLVEHYRDEETENGFTYEIQDTMACIREGRTESAVVPWADTMACAKLFDRIDETKPAL</sequence>
<gene>
    <name evidence="5" type="ORF">IAB89_08035</name>
</gene>
<dbReference type="AlphaFoldDB" id="A0A9D1AQ53"/>
<organism evidence="5 6">
    <name type="scientific">Candidatus Caccousia avicola</name>
    <dbReference type="NCBI Taxonomy" id="2840721"/>
    <lineage>
        <taxon>Bacteria</taxon>
        <taxon>Bacillati</taxon>
        <taxon>Bacillota</taxon>
        <taxon>Clostridia</taxon>
        <taxon>Eubacteriales</taxon>
        <taxon>Oscillospiraceae</taxon>
        <taxon>Oscillospiraceae incertae sedis</taxon>
        <taxon>Candidatus Caccousia</taxon>
    </lineage>
</organism>
<reference evidence="5" key="2">
    <citation type="journal article" date="2021" name="PeerJ">
        <title>Extensive microbial diversity within the chicken gut microbiome revealed by metagenomics and culture.</title>
        <authorList>
            <person name="Gilroy R."/>
            <person name="Ravi A."/>
            <person name="Getino M."/>
            <person name="Pursley I."/>
            <person name="Horton D.L."/>
            <person name="Alikhan N.F."/>
            <person name="Baker D."/>
            <person name="Gharbi K."/>
            <person name="Hall N."/>
            <person name="Watson M."/>
            <person name="Adriaenssens E.M."/>
            <person name="Foster-Nyarko E."/>
            <person name="Jarju S."/>
            <person name="Secka A."/>
            <person name="Antonio M."/>
            <person name="Oren A."/>
            <person name="Chaudhuri R.R."/>
            <person name="La Ragione R."/>
            <person name="Hildebrand F."/>
            <person name="Pallen M.J."/>
        </authorList>
    </citation>
    <scope>NUCLEOTIDE SEQUENCE</scope>
    <source>
        <strain evidence="5">ChiSxjej1B13-7958</strain>
    </source>
</reference>
<dbReference type="Pfam" id="PF01408">
    <property type="entry name" value="GFO_IDH_MocA"/>
    <property type="match status" value="1"/>
</dbReference>
<evidence type="ECO:0000313" key="6">
    <source>
        <dbReference type="Proteomes" id="UP000824242"/>
    </source>
</evidence>
<comment type="similarity">
    <text evidence="1">Belongs to the Gfo/Idh/MocA family.</text>
</comment>
<evidence type="ECO:0000259" key="4">
    <source>
        <dbReference type="Pfam" id="PF22725"/>
    </source>
</evidence>